<reference evidence="2 3" key="1">
    <citation type="journal article" date="2016" name="Front. Microbiol.">
        <title>Genome and transcriptome sequences reveal the specific parasitism of the nematophagous Purpureocillium lilacinum 36-1.</title>
        <authorList>
            <person name="Xie J."/>
            <person name="Li S."/>
            <person name="Mo C."/>
            <person name="Xiao X."/>
            <person name="Peng D."/>
            <person name="Wang G."/>
            <person name="Xiao Y."/>
        </authorList>
    </citation>
    <scope>NUCLEOTIDE SEQUENCE [LARGE SCALE GENOMIC DNA]</scope>
    <source>
        <strain evidence="2 3">36-1</strain>
    </source>
</reference>
<feature type="compositionally biased region" description="Basic and acidic residues" evidence="1">
    <location>
        <begin position="70"/>
        <end position="80"/>
    </location>
</feature>
<dbReference type="EMBL" id="LCWV01000003">
    <property type="protein sequence ID" value="PWI74351.1"/>
    <property type="molecule type" value="Genomic_DNA"/>
</dbReference>
<proteinExistence type="predicted"/>
<feature type="region of interest" description="Disordered" evidence="1">
    <location>
        <begin position="171"/>
        <end position="212"/>
    </location>
</feature>
<evidence type="ECO:0000256" key="1">
    <source>
        <dbReference type="SAM" id="MobiDB-lite"/>
    </source>
</evidence>
<feature type="region of interest" description="Disordered" evidence="1">
    <location>
        <begin position="58"/>
        <end position="104"/>
    </location>
</feature>
<feature type="region of interest" description="Disordered" evidence="1">
    <location>
        <begin position="1"/>
        <end position="28"/>
    </location>
</feature>
<accession>A0A2U3EIL9</accession>
<feature type="compositionally biased region" description="Basic and acidic residues" evidence="1">
    <location>
        <begin position="88"/>
        <end position="102"/>
    </location>
</feature>
<dbReference type="AlphaFoldDB" id="A0A2U3EIL9"/>
<evidence type="ECO:0000313" key="2">
    <source>
        <dbReference type="EMBL" id="PWI74351.1"/>
    </source>
</evidence>
<organism evidence="2 3">
    <name type="scientific">Purpureocillium lilacinum</name>
    <name type="common">Paecilomyces lilacinus</name>
    <dbReference type="NCBI Taxonomy" id="33203"/>
    <lineage>
        <taxon>Eukaryota</taxon>
        <taxon>Fungi</taxon>
        <taxon>Dikarya</taxon>
        <taxon>Ascomycota</taxon>
        <taxon>Pezizomycotina</taxon>
        <taxon>Sordariomycetes</taxon>
        <taxon>Hypocreomycetidae</taxon>
        <taxon>Hypocreales</taxon>
        <taxon>Ophiocordycipitaceae</taxon>
        <taxon>Purpureocillium</taxon>
    </lineage>
</organism>
<feature type="compositionally biased region" description="Low complexity" evidence="1">
    <location>
        <begin position="190"/>
        <end position="200"/>
    </location>
</feature>
<comment type="caution">
    <text evidence="2">The sequence shown here is derived from an EMBL/GenBank/DDBJ whole genome shotgun (WGS) entry which is preliminary data.</text>
</comment>
<protein>
    <submittedName>
        <fullName evidence="2">Uncharacterized protein</fullName>
    </submittedName>
</protein>
<feature type="compositionally biased region" description="Polar residues" evidence="1">
    <location>
        <begin position="174"/>
        <end position="189"/>
    </location>
</feature>
<evidence type="ECO:0000313" key="3">
    <source>
        <dbReference type="Proteomes" id="UP000245956"/>
    </source>
</evidence>
<gene>
    <name evidence="2" type="ORF">PCL_07665</name>
</gene>
<dbReference type="Proteomes" id="UP000245956">
    <property type="component" value="Unassembled WGS sequence"/>
</dbReference>
<name>A0A2U3EIL9_PURLI</name>
<sequence>MLCGHPDAQMHTRASAGQIATPPARRADGRRSAFLAPAPSTAADSPVWLGRIARHTSQTDLRGPVPLRAGAHDPHEREGHSLSAGENRQTHIRDPVNLDRQRHTGQRGVATYTPLPGRPPFLAPPRPQFTCTVRLFGRPPRKSKPPFPNLTTDPACVHTPIDCRARRPSKHAIFQSQGSLRSVSTPDSMSSAGGRPSPARGRGHRPPDPIEQCWVVEPAANTAPPPPPLVHDIRSYGVRGSSIDLRKLRPAITNDT</sequence>